<keyword evidence="5" id="KW-0732">Signal</keyword>
<dbReference type="KEGG" id="smo:SELMODRAFT_404574"/>
<dbReference type="STRING" id="88036.D8QVS1"/>
<dbReference type="AlphaFoldDB" id="D8QVS1"/>
<dbReference type="Pfam" id="PF01823">
    <property type="entry name" value="MACPF"/>
    <property type="match status" value="1"/>
</dbReference>
<keyword evidence="4" id="KW-1015">Disulfide bond</keyword>
<evidence type="ECO:0000256" key="3">
    <source>
        <dbReference type="ARBA" id="ARBA00022852"/>
    </source>
</evidence>
<dbReference type="HOGENOM" id="CLU_635525_0_0_1"/>
<sequence>MASSGTFFFVLFVLYVSTVAAQNVHFGYGVYLPTTDLGSPLRTLRPIFNERANEFLLTENYTSVKNNHAHTSNNEELYRSFGVTFGMNVPIKVLQLNIEASFNKIAGSKTSIKTTSVFVESYNQRIYLRDHARAIQTLPLNSDFLSDLRNLPEPPSSDSAWGPYQSFLNKWGTHYVAEMFHGSWLRQWTVASSTATFTERQMQAKACAKLTGLKGVLPNMEGCAGITLEEMRAAEGINTQDTREARGGSSATVSQLLSGDITNDLIRKFIEEGATSKEAVRYGFFPVWVPVLSQYMSSASMEWRVATALQAYYEGFLAFKCPLDQLNTPATVLQQFRRLSNGKYQCVRQCQGCRLDKDCNLSGVSGCYCYGNSCINALGPDGRAQVQRQKDNLDRNVLPNRSCEYNFPQCRCNTKSKEANCGADNMIPIWDQGQNSIAIDSNILLYDKE</sequence>
<feature type="domain" description="MACPF" evidence="6">
    <location>
        <begin position="1"/>
        <end position="320"/>
    </location>
</feature>
<dbReference type="Proteomes" id="UP000001514">
    <property type="component" value="Unassembled WGS sequence"/>
</dbReference>
<evidence type="ECO:0000313" key="7">
    <source>
        <dbReference type="EMBL" id="EFJ36108.1"/>
    </source>
</evidence>
<proteinExistence type="predicted"/>
<keyword evidence="2" id="KW-0964">Secreted</keyword>
<organism evidence="8">
    <name type="scientific">Selaginella moellendorffii</name>
    <name type="common">Spikemoss</name>
    <dbReference type="NCBI Taxonomy" id="88036"/>
    <lineage>
        <taxon>Eukaryota</taxon>
        <taxon>Viridiplantae</taxon>
        <taxon>Streptophyta</taxon>
        <taxon>Embryophyta</taxon>
        <taxon>Tracheophyta</taxon>
        <taxon>Lycopodiopsida</taxon>
        <taxon>Selaginellales</taxon>
        <taxon>Selaginellaceae</taxon>
        <taxon>Selaginella</taxon>
    </lineage>
</organism>
<reference evidence="7 8" key="1">
    <citation type="journal article" date="2011" name="Science">
        <title>The Selaginella genome identifies genetic changes associated with the evolution of vascular plants.</title>
        <authorList>
            <person name="Banks J.A."/>
            <person name="Nishiyama T."/>
            <person name="Hasebe M."/>
            <person name="Bowman J.L."/>
            <person name="Gribskov M."/>
            <person name="dePamphilis C."/>
            <person name="Albert V.A."/>
            <person name="Aono N."/>
            <person name="Aoyama T."/>
            <person name="Ambrose B.A."/>
            <person name="Ashton N.W."/>
            <person name="Axtell M.J."/>
            <person name="Barker E."/>
            <person name="Barker M.S."/>
            <person name="Bennetzen J.L."/>
            <person name="Bonawitz N.D."/>
            <person name="Chapple C."/>
            <person name="Cheng C."/>
            <person name="Correa L.G."/>
            <person name="Dacre M."/>
            <person name="DeBarry J."/>
            <person name="Dreyer I."/>
            <person name="Elias M."/>
            <person name="Engstrom E.M."/>
            <person name="Estelle M."/>
            <person name="Feng L."/>
            <person name="Finet C."/>
            <person name="Floyd S.K."/>
            <person name="Frommer W.B."/>
            <person name="Fujita T."/>
            <person name="Gramzow L."/>
            <person name="Gutensohn M."/>
            <person name="Harholt J."/>
            <person name="Hattori M."/>
            <person name="Heyl A."/>
            <person name="Hirai T."/>
            <person name="Hiwatashi Y."/>
            <person name="Ishikawa M."/>
            <person name="Iwata M."/>
            <person name="Karol K.G."/>
            <person name="Koehler B."/>
            <person name="Kolukisaoglu U."/>
            <person name="Kubo M."/>
            <person name="Kurata T."/>
            <person name="Lalonde S."/>
            <person name="Li K."/>
            <person name="Li Y."/>
            <person name="Litt A."/>
            <person name="Lyons E."/>
            <person name="Manning G."/>
            <person name="Maruyama T."/>
            <person name="Michael T.P."/>
            <person name="Mikami K."/>
            <person name="Miyazaki S."/>
            <person name="Morinaga S."/>
            <person name="Murata T."/>
            <person name="Mueller-Roeber B."/>
            <person name="Nelson D.R."/>
            <person name="Obara M."/>
            <person name="Oguri Y."/>
            <person name="Olmstead R.G."/>
            <person name="Onodera N."/>
            <person name="Petersen B.L."/>
            <person name="Pils B."/>
            <person name="Prigge M."/>
            <person name="Rensing S.A."/>
            <person name="Riano-Pachon D.M."/>
            <person name="Roberts A.W."/>
            <person name="Sato Y."/>
            <person name="Scheller H.V."/>
            <person name="Schulz B."/>
            <person name="Schulz C."/>
            <person name="Shakirov E.V."/>
            <person name="Shibagaki N."/>
            <person name="Shinohara N."/>
            <person name="Shippen D.E."/>
            <person name="Soerensen I."/>
            <person name="Sotooka R."/>
            <person name="Sugimoto N."/>
            <person name="Sugita M."/>
            <person name="Sumikawa N."/>
            <person name="Tanurdzic M."/>
            <person name="Theissen G."/>
            <person name="Ulvskov P."/>
            <person name="Wakazuki S."/>
            <person name="Weng J.K."/>
            <person name="Willats W.W."/>
            <person name="Wipf D."/>
            <person name="Wolf P.G."/>
            <person name="Yang L."/>
            <person name="Zimmer A.D."/>
            <person name="Zhu Q."/>
            <person name="Mitros T."/>
            <person name="Hellsten U."/>
            <person name="Loque D."/>
            <person name="Otillar R."/>
            <person name="Salamov A."/>
            <person name="Schmutz J."/>
            <person name="Shapiro H."/>
            <person name="Lindquist E."/>
            <person name="Lucas S."/>
            <person name="Rokhsar D."/>
            <person name="Grigoriev I.V."/>
        </authorList>
    </citation>
    <scope>NUCLEOTIDE SEQUENCE [LARGE SCALE GENOMIC DNA]</scope>
</reference>
<dbReference type="GO" id="GO:0031640">
    <property type="term" value="P:killing of cells of another organism"/>
    <property type="evidence" value="ECO:0007669"/>
    <property type="project" value="UniProtKB-KW"/>
</dbReference>
<dbReference type="PROSITE" id="PS51412">
    <property type="entry name" value="MACPF_2"/>
    <property type="match status" value="1"/>
</dbReference>
<dbReference type="GO" id="GO:0005576">
    <property type="term" value="C:extracellular region"/>
    <property type="evidence" value="ECO:0007669"/>
    <property type="project" value="UniProtKB-SubCell"/>
</dbReference>
<dbReference type="InterPro" id="IPR020864">
    <property type="entry name" value="MACPF"/>
</dbReference>
<protein>
    <recommendedName>
        <fullName evidence="6">MACPF domain-containing protein</fullName>
    </recommendedName>
</protein>
<dbReference type="PANTHER" id="PTHR45742:SF8">
    <property type="entry name" value="FLOCCULATION PROTEIN FLO11"/>
    <property type="match status" value="1"/>
</dbReference>
<dbReference type="Gramene" id="EFJ36108">
    <property type="protein sequence ID" value="EFJ36108"/>
    <property type="gene ID" value="SELMODRAFT_404574"/>
</dbReference>
<dbReference type="OrthoDB" id="5965016at2759"/>
<keyword evidence="3" id="KW-0204">Cytolysis</keyword>
<accession>D8QVS1</accession>
<evidence type="ECO:0000256" key="2">
    <source>
        <dbReference type="ARBA" id="ARBA00022525"/>
    </source>
</evidence>
<dbReference type="EMBL" id="GL377567">
    <property type="protein sequence ID" value="EFJ36108.1"/>
    <property type="molecule type" value="Genomic_DNA"/>
</dbReference>
<feature type="signal peptide" evidence="5">
    <location>
        <begin position="1"/>
        <end position="21"/>
    </location>
</feature>
<dbReference type="InParanoid" id="D8QVS1"/>
<feature type="chain" id="PRO_5003121272" description="MACPF domain-containing protein" evidence="5">
    <location>
        <begin position="22"/>
        <end position="449"/>
    </location>
</feature>
<evidence type="ECO:0000256" key="1">
    <source>
        <dbReference type="ARBA" id="ARBA00004613"/>
    </source>
</evidence>
<keyword evidence="8" id="KW-1185">Reference proteome</keyword>
<name>D8QVS1_SELML</name>
<comment type="subcellular location">
    <subcellularLocation>
        <location evidence="1">Secreted</location>
    </subcellularLocation>
</comment>
<dbReference type="eggNOG" id="ENOG502STR2">
    <property type="taxonomic scope" value="Eukaryota"/>
</dbReference>
<evidence type="ECO:0000256" key="4">
    <source>
        <dbReference type="ARBA" id="ARBA00023157"/>
    </source>
</evidence>
<dbReference type="PANTHER" id="PTHR45742">
    <property type="entry name" value="COMPLEMENT COMPONENT C6"/>
    <property type="match status" value="1"/>
</dbReference>
<evidence type="ECO:0000259" key="6">
    <source>
        <dbReference type="PROSITE" id="PS51412"/>
    </source>
</evidence>
<gene>
    <name evidence="7" type="ORF">SELMODRAFT_404574</name>
</gene>
<evidence type="ECO:0000256" key="5">
    <source>
        <dbReference type="SAM" id="SignalP"/>
    </source>
</evidence>
<evidence type="ECO:0000313" key="8">
    <source>
        <dbReference type="Proteomes" id="UP000001514"/>
    </source>
</evidence>